<protein>
    <submittedName>
        <fullName evidence="2">Uncharacterized protein</fullName>
    </submittedName>
</protein>
<evidence type="ECO:0000313" key="3">
    <source>
        <dbReference type="Proteomes" id="UP001596201"/>
    </source>
</evidence>
<keyword evidence="3" id="KW-1185">Reference proteome</keyword>
<organism evidence="2 3">
    <name type="scientific">Salinirubrum litoreum</name>
    <dbReference type="NCBI Taxonomy" id="1126234"/>
    <lineage>
        <taxon>Archaea</taxon>
        <taxon>Methanobacteriati</taxon>
        <taxon>Methanobacteriota</taxon>
        <taxon>Stenosarchaea group</taxon>
        <taxon>Halobacteria</taxon>
        <taxon>Halobacteriales</taxon>
        <taxon>Haloferacaceae</taxon>
        <taxon>Salinirubrum</taxon>
    </lineage>
</organism>
<feature type="region of interest" description="Disordered" evidence="1">
    <location>
        <begin position="1"/>
        <end position="63"/>
    </location>
</feature>
<accession>A0ABD5R9N0</accession>
<evidence type="ECO:0000313" key="2">
    <source>
        <dbReference type="EMBL" id="MFC5366721.1"/>
    </source>
</evidence>
<dbReference type="AlphaFoldDB" id="A0ABD5R9N0"/>
<feature type="region of interest" description="Disordered" evidence="1">
    <location>
        <begin position="94"/>
        <end position="121"/>
    </location>
</feature>
<gene>
    <name evidence="2" type="ORF">ACFPJ5_07190</name>
</gene>
<dbReference type="EMBL" id="JBHSKX010000001">
    <property type="protein sequence ID" value="MFC5366721.1"/>
    <property type="molecule type" value="Genomic_DNA"/>
</dbReference>
<feature type="compositionally biased region" description="Basic and acidic residues" evidence="1">
    <location>
        <begin position="7"/>
        <end position="16"/>
    </location>
</feature>
<proteinExistence type="predicted"/>
<dbReference type="RefSeq" id="WP_227227943.1">
    <property type="nucleotide sequence ID" value="NZ_JAJCVJ010000001.1"/>
</dbReference>
<evidence type="ECO:0000256" key="1">
    <source>
        <dbReference type="SAM" id="MobiDB-lite"/>
    </source>
</evidence>
<sequence>MVLGHMGRPDQTRPDDAPSDTEEGWGNSTPTRTLDLTIRVGPARGEQSENGDPIPIPADPDDLSAGDDALLSWLAEAPANRARFVLDHAGALRAADPDLPRPTLDAVERARRRGRGGSRGLSLPGVELRSLSVVVSEGGD</sequence>
<comment type="caution">
    <text evidence="2">The sequence shown here is derived from an EMBL/GenBank/DDBJ whole genome shotgun (WGS) entry which is preliminary data.</text>
</comment>
<name>A0ABD5R9N0_9EURY</name>
<dbReference type="Proteomes" id="UP001596201">
    <property type="component" value="Unassembled WGS sequence"/>
</dbReference>
<reference evidence="2 3" key="1">
    <citation type="journal article" date="2019" name="Int. J. Syst. Evol. Microbiol.">
        <title>The Global Catalogue of Microorganisms (GCM) 10K type strain sequencing project: providing services to taxonomists for standard genome sequencing and annotation.</title>
        <authorList>
            <consortium name="The Broad Institute Genomics Platform"/>
            <consortium name="The Broad Institute Genome Sequencing Center for Infectious Disease"/>
            <person name="Wu L."/>
            <person name="Ma J."/>
        </authorList>
    </citation>
    <scope>NUCLEOTIDE SEQUENCE [LARGE SCALE GENOMIC DNA]</scope>
    <source>
        <strain evidence="2 3">CGMCC 1.12237</strain>
    </source>
</reference>